<evidence type="ECO:0000256" key="1">
    <source>
        <dbReference type="SAM" id="Coils"/>
    </source>
</evidence>
<evidence type="ECO:0000313" key="2">
    <source>
        <dbReference type="EMBL" id="KAK5845329.1"/>
    </source>
</evidence>
<reference evidence="2 3" key="1">
    <citation type="submission" date="2023-03" db="EMBL/GenBank/DDBJ databases">
        <title>WGS of Gossypium arboreum.</title>
        <authorList>
            <person name="Yu D."/>
        </authorList>
    </citation>
    <scope>NUCLEOTIDE SEQUENCE [LARGE SCALE GENOMIC DNA]</scope>
    <source>
        <tissue evidence="2">Leaf</tissue>
    </source>
</reference>
<dbReference type="Proteomes" id="UP001358586">
    <property type="component" value="Chromosome 1"/>
</dbReference>
<name>A0ABR0R287_GOSAR</name>
<keyword evidence="1" id="KW-0175">Coiled coil</keyword>
<keyword evidence="3" id="KW-1185">Reference proteome</keyword>
<protein>
    <submittedName>
        <fullName evidence="2">Uncharacterized protein</fullName>
    </submittedName>
</protein>
<dbReference type="EMBL" id="JARKNE010000001">
    <property type="protein sequence ID" value="KAK5845329.1"/>
    <property type="molecule type" value="Genomic_DNA"/>
</dbReference>
<accession>A0ABR0R287</accession>
<sequence>MEVMLQMNKSLKKEVVIHKREKEQLKIVVKVKDYVTVALKNANEMLNESSNEKDKMIAKACATLKAKK</sequence>
<proteinExistence type="predicted"/>
<gene>
    <name evidence="2" type="ORF">PVK06_001500</name>
</gene>
<organism evidence="2 3">
    <name type="scientific">Gossypium arboreum</name>
    <name type="common">Tree cotton</name>
    <name type="synonym">Gossypium nanking</name>
    <dbReference type="NCBI Taxonomy" id="29729"/>
    <lineage>
        <taxon>Eukaryota</taxon>
        <taxon>Viridiplantae</taxon>
        <taxon>Streptophyta</taxon>
        <taxon>Embryophyta</taxon>
        <taxon>Tracheophyta</taxon>
        <taxon>Spermatophyta</taxon>
        <taxon>Magnoliopsida</taxon>
        <taxon>eudicotyledons</taxon>
        <taxon>Gunneridae</taxon>
        <taxon>Pentapetalae</taxon>
        <taxon>rosids</taxon>
        <taxon>malvids</taxon>
        <taxon>Malvales</taxon>
        <taxon>Malvaceae</taxon>
        <taxon>Malvoideae</taxon>
        <taxon>Gossypium</taxon>
    </lineage>
</organism>
<comment type="caution">
    <text evidence="2">The sequence shown here is derived from an EMBL/GenBank/DDBJ whole genome shotgun (WGS) entry which is preliminary data.</text>
</comment>
<feature type="coiled-coil region" evidence="1">
    <location>
        <begin position="8"/>
        <end position="59"/>
    </location>
</feature>
<evidence type="ECO:0000313" key="3">
    <source>
        <dbReference type="Proteomes" id="UP001358586"/>
    </source>
</evidence>